<dbReference type="Proteomes" id="UP001642360">
    <property type="component" value="Unassembled WGS sequence"/>
</dbReference>
<gene>
    <name evidence="1" type="ORF">ILEXP_LOCUS48441</name>
</gene>
<dbReference type="EMBL" id="CAUOFW020007279">
    <property type="protein sequence ID" value="CAK9178529.1"/>
    <property type="molecule type" value="Genomic_DNA"/>
</dbReference>
<dbReference type="AlphaFoldDB" id="A0ABC8UDI1"/>
<comment type="caution">
    <text evidence="1">The sequence shown here is derived from an EMBL/GenBank/DDBJ whole genome shotgun (WGS) entry which is preliminary data.</text>
</comment>
<protein>
    <submittedName>
        <fullName evidence="1">Uncharacterized protein</fullName>
    </submittedName>
</protein>
<accession>A0ABC8UDI1</accession>
<keyword evidence="2" id="KW-1185">Reference proteome</keyword>
<evidence type="ECO:0000313" key="1">
    <source>
        <dbReference type="EMBL" id="CAK9178529.1"/>
    </source>
</evidence>
<name>A0ABC8UDI1_9AQUA</name>
<organism evidence="1 2">
    <name type="scientific">Ilex paraguariensis</name>
    <name type="common">yerba mate</name>
    <dbReference type="NCBI Taxonomy" id="185542"/>
    <lineage>
        <taxon>Eukaryota</taxon>
        <taxon>Viridiplantae</taxon>
        <taxon>Streptophyta</taxon>
        <taxon>Embryophyta</taxon>
        <taxon>Tracheophyta</taxon>
        <taxon>Spermatophyta</taxon>
        <taxon>Magnoliopsida</taxon>
        <taxon>eudicotyledons</taxon>
        <taxon>Gunneridae</taxon>
        <taxon>Pentapetalae</taxon>
        <taxon>asterids</taxon>
        <taxon>campanulids</taxon>
        <taxon>Aquifoliales</taxon>
        <taxon>Aquifoliaceae</taxon>
        <taxon>Ilex</taxon>
    </lineage>
</organism>
<sequence>MFILIHESIGFYSILEGLLIVSPGLLHHLVCSLIEHEFVMACRGIGLLDRRFLIEICTGPVWFWRQSCQILDGVLKFGFEAKKAL</sequence>
<proteinExistence type="predicted"/>
<evidence type="ECO:0000313" key="2">
    <source>
        <dbReference type="Proteomes" id="UP001642360"/>
    </source>
</evidence>
<reference evidence="1 2" key="1">
    <citation type="submission" date="2024-02" db="EMBL/GenBank/DDBJ databases">
        <authorList>
            <person name="Vignale AGUSTIN F."/>
            <person name="Sosa J E."/>
            <person name="Modenutti C."/>
        </authorList>
    </citation>
    <scope>NUCLEOTIDE SEQUENCE [LARGE SCALE GENOMIC DNA]</scope>
</reference>